<accession>A0ABV3XZS0</accession>
<dbReference type="Pfam" id="PF01553">
    <property type="entry name" value="Acyltransferase"/>
    <property type="match status" value="1"/>
</dbReference>
<keyword evidence="5" id="KW-1185">Reference proteome</keyword>
<reference evidence="4 5" key="1">
    <citation type="submission" date="2024-07" db="EMBL/GenBank/DDBJ databases">
        <title>Draft Genome Sequence of Ferrimicrobium acidiphilum Strain YE2023, Isolated from a Pulp of Bioleach Reactor.</title>
        <authorList>
            <person name="Elkina Y.A."/>
            <person name="Bulaeva A.G."/>
            <person name="Beletsky A.V."/>
            <person name="Mardanov A.V."/>
        </authorList>
    </citation>
    <scope>NUCLEOTIDE SEQUENCE [LARGE SCALE GENOMIC DNA]</scope>
    <source>
        <strain evidence="4 5">YE2023</strain>
    </source>
</reference>
<dbReference type="PANTHER" id="PTHR10434:SF40">
    <property type="entry name" value="1-ACYL-SN-GLYCEROL-3-PHOSPHATE ACYLTRANSFERASE"/>
    <property type="match status" value="1"/>
</dbReference>
<evidence type="ECO:0000313" key="4">
    <source>
        <dbReference type="EMBL" id="MEX6428793.1"/>
    </source>
</evidence>
<dbReference type="PANTHER" id="PTHR10434">
    <property type="entry name" value="1-ACYL-SN-GLYCEROL-3-PHOSPHATE ACYLTRANSFERASE"/>
    <property type="match status" value="1"/>
</dbReference>
<evidence type="ECO:0000256" key="2">
    <source>
        <dbReference type="ARBA" id="ARBA00023315"/>
    </source>
</evidence>
<dbReference type="Proteomes" id="UP001560267">
    <property type="component" value="Unassembled WGS sequence"/>
</dbReference>
<dbReference type="CDD" id="cd07989">
    <property type="entry name" value="LPLAT_AGPAT-like"/>
    <property type="match status" value="1"/>
</dbReference>
<organism evidence="4 5">
    <name type="scientific">Ferrimicrobium acidiphilum</name>
    <dbReference type="NCBI Taxonomy" id="121039"/>
    <lineage>
        <taxon>Bacteria</taxon>
        <taxon>Bacillati</taxon>
        <taxon>Actinomycetota</taxon>
        <taxon>Acidimicrobiia</taxon>
        <taxon>Acidimicrobiales</taxon>
        <taxon>Acidimicrobiaceae</taxon>
        <taxon>Ferrimicrobium</taxon>
    </lineage>
</organism>
<dbReference type="SUPFAM" id="SSF69593">
    <property type="entry name" value="Glycerol-3-phosphate (1)-acyltransferase"/>
    <property type="match status" value="1"/>
</dbReference>
<proteinExistence type="predicted"/>
<evidence type="ECO:0000259" key="3">
    <source>
        <dbReference type="SMART" id="SM00563"/>
    </source>
</evidence>
<gene>
    <name evidence="4" type="ORF">AB6A68_02925</name>
</gene>
<evidence type="ECO:0000256" key="1">
    <source>
        <dbReference type="ARBA" id="ARBA00022679"/>
    </source>
</evidence>
<name>A0ABV3XZS0_9ACTN</name>
<sequence length="222" mass="23993">MLVRGVRAHRAALAICSTLAPIAFLVIARVDIDEANLESFKGRGVIIASNHRSLLDFFVGAVAFRRWGMYPRTFVRGDFFDRPLLGRALRLVGAIPAGHGRSAVVALKRAHQILHDGGVITIAPEGRIVPLSQRPSGLGELERGVGIMSARYATPILLAAIKNTDQAWPLGRRTPMLHLPWNRPTITVATRLLDVQVGMTSTEITAKVAQGLSSLLGITPDS</sequence>
<dbReference type="EMBL" id="JBFSHR010000006">
    <property type="protein sequence ID" value="MEX6428793.1"/>
    <property type="molecule type" value="Genomic_DNA"/>
</dbReference>
<keyword evidence="1" id="KW-0808">Transferase</keyword>
<evidence type="ECO:0000313" key="5">
    <source>
        <dbReference type="Proteomes" id="UP001560267"/>
    </source>
</evidence>
<feature type="domain" description="Phospholipid/glycerol acyltransferase" evidence="3">
    <location>
        <begin position="45"/>
        <end position="164"/>
    </location>
</feature>
<protein>
    <submittedName>
        <fullName evidence="4">Lysophospholipid acyltransferase family protein</fullName>
    </submittedName>
</protein>
<comment type="caution">
    <text evidence="4">The sequence shown here is derived from an EMBL/GenBank/DDBJ whole genome shotgun (WGS) entry which is preliminary data.</text>
</comment>
<dbReference type="GO" id="GO:0016746">
    <property type="term" value="F:acyltransferase activity"/>
    <property type="evidence" value="ECO:0007669"/>
    <property type="project" value="UniProtKB-KW"/>
</dbReference>
<keyword evidence="2 4" id="KW-0012">Acyltransferase</keyword>
<dbReference type="InterPro" id="IPR002123">
    <property type="entry name" value="Plipid/glycerol_acylTrfase"/>
</dbReference>
<dbReference type="SMART" id="SM00563">
    <property type="entry name" value="PlsC"/>
    <property type="match status" value="1"/>
</dbReference>